<dbReference type="PANTHER" id="PTHR33375:SF1">
    <property type="entry name" value="CHROMOSOME-PARTITIONING PROTEIN PARB-RELATED"/>
    <property type="match status" value="1"/>
</dbReference>
<dbReference type="GO" id="GO:0003677">
    <property type="term" value="F:DNA binding"/>
    <property type="evidence" value="ECO:0007669"/>
    <property type="project" value="InterPro"/>
</dbReference>
<feature type="domain" description="ParB-like N-terminal" evidence="3">
    <location>
        <begin position="75"/>
        <end position="166"/>
    </location>
</feature>
<comment type="similarity">
    <text evidence="1">Belongs to the ParB family.</text>
</comment>
<dbReference type="NCBIfam" id="TIGR03454">
    <property type="entry name" value="partition_RepB"/>
    <property type="match status" value="1"/>
</dbReference>
<dbReference type="SMART" id="SM00470">
    <property type="entry name" value="ParB"/>
    <property type="match status" value="1"/>
</dbReference>
<reference evidence="4 5" key="1">
    <citation type="submission" date="2019-11" db="EMBL/GenBank/DDBJ databases">
        <title>Genome analysis of Rhizobacterium cereale a novel genus and species isolated from maize roots in North Spain.</title>
        <authorList>
            <person name="Menendez E."/>
            <person name="Flores-Felix J.D."/>
            <person name="Ramirez-Bahena M.-H."/>
            <person name="Igual J.M."/>
            <person name="Garcia-Fraile P."/>
            <person name="Peix A."/>
            <person name="Velazquez E."/>
        </authorList>
    </citation>
    <scope>NUCLEOTIDE SEQUENCE [LARGE SCALE GENOMIC DNA]</scope>
    <source>
        <strain evidence="4 5">RZME27</strain>
    </source>
</reference>
<accession>A0A6A8AAJ8</accession>
<dbReference type="InterPro" id="IPR011111">
    <property type="entry name" value="Plasmid_RepB"/>
</dbReference>
<dbReference type="NCBIfam" id="TIGR00180">
    <property type="entry name" value="parB_part"/>
    <property type="match status" value="1"/>
</dbReference>
<feature type="compositionally biased region" description="Basic and acidic residues" evidence="2">
    <location>
        <begin position="1"/>
        <end position="18"/>
    </location>
</feature>
<dbReference type="Pfam" id="PF02195">
    <property type="entry name" value="ParB_N"/>
    <property type="match status" value="1"/>
</dbReference>
<dbReference type="Proteomes" id="UP000435138">
    <property type="component" value="Unassembled WGS sequence"/>
</dbReference>
<dbReference type="Pfam" id="PF07506">
    <property type="entry name" value="RepB"/>
    <property type="match status" value="1"/>
</dbReference>
<dbReference type="EMBL" id="WIXI01000043">
    <property type="protein sequence ID" value="MQY46927.1"/>
    <property type="molecule type" value="Genomic_DNA"/>
</dbReference>
<evidence type="ECO:0000313" key="4">
    <source>
        <dbReference type="EMBL" id="MQY46927.1"/>
    </source>
</evidence>
<name>A0A6A8AAJ8_9HYPH</name>
<protein>
    <submittedName>
        <fullName evidence="4">Plasmid partitioning protein RepB</fullName>
    </submittedName>
</protein>
<dbReference type="InterPro" id="IPR036086">
    <property type="entry name" value="ParB/Sulfiredoxin_sf"/>
</dbReference>
<dbReference type="AlphaFoldDB" id="A0A6A8AAJ8"/>
<evidence type="ECO:0000256" key="2">
    <source>
        <dbReference type="SAM" id="MobiDB-lite"/>
    </source>
</evidence>
<evidence type="ECO:0000256" key="1">
    <source>
        <dbReference type="ARBA" id="ARBA00006295"/>
    </source>
</evidence>
<dbReference type="CDD" id="cd16405">
    <property type="entry name" value="RepB_like_N"/>
    <property type="match status" value="1"/>
</dbReference>
<dbReference type="InterPro" id="IPR050336">
    <property type="entry name" value="Chromosome_partition/occlusion"/>
</dbReference>
<dbReference type="SUPFAM" id="SSF109709">
    <property type="entry name" value="KorB DNA-binding domain-like"/>
    <property type="match status" value="1"/>
</dbReference>
<sequence>MSRKDTLKAMLSRRDHELPAGNSAPDHAAQPDATPDAKLQHIRSGAVGAMGRTLGQIANAADQARALIAAGSAVIEIPAEKIEGSFVNDRLPDDGEDYQKLTDAIRESGQKSPILVRPHPTKADHYQIAFGHRRVRVLRALDRPVKAVVQNLSDEELVVIQGQENSARSDLSYIERGLFALALEEKGFDRRIIMSALGMEKTQLSRLMSVAHGLPRSLIEAIGPAPKTGRPRWIALTERLTAMPESPALSALLQNPQFLQSDSDSRFVKVMTALSVKIEKEKPEQIKATSGVKLAVMEKSGSRTNLLFDEKVAPEFADFVAARLQDLHQEYLKSSALRHD</sequence>
<evidence type="ECO:0000259" key="3">
    <source>
        <dbReference type="SMART" id="SM00470"/>
    </source>
</evidence>
<dbReference type="InterPro" id="IPR017819">
    <property type="entry name" value="Plasmid_partition_RepB"/>
</dbReference>
<dbReference type="Gene3D" id="1.10.10.2830">
    <property type="match status" value="1"/>
</dbReference>
<comment type="caution">
    <text evidence="4">The sequence shown here is derived from an EMBL/GenBank/DDBJ whole genome shotgun (WGS) entry which is preliminary data.</text>
</comment>
<evidence type="ECO:0000313" key="5">
    <source>
        <dbReference type="Proteomes" id="UP000435138"/>
    </source>
</evidence>
<dbReference type="GO" id="GO:0005694">
    <property type="term" value="C:chromosome"/>
    <property type="evidence" value="ECO:0007669"/>
    <property type="project" value="TreeGrafter"/>
</dbReference>
<dbReference type="InterPro" id="IPR004437">
    <property type="entry name" value="ParB/RepB/Spo0J"/>
</dbReference>
<dbReference type="Gene3D" id="3.90.1530.30">
    <property type="match status" value="1"/>
</dbReference>
<proteinExistence type="inferred from homology"/>
<keyword evidence="5" id="KW-1185">Reference proteome</keyword>
<dbReference type="RefSeq" id="WP_153354413.1">
    <property type="nucleotide sequence ID" value="NZ_JAYKOO010000002.1"/>
</dbReference>
<dbReference type="GO" id="GO:0007059">
    <property type="term" value="P:chromosome segregation"/>
    <property type="evidence" value="ECO:0007669"/>
    <property type="project" value="TreeGrafter"/>
</dbReference>
<feature type="region of interest" description="Disordered" evidence="2">
    <location>
        <begin position="1"/>
        <end position="37"/>
    </location>
</feature>
<dbReference type="InterPro" id="IPR003115">
    <property type="entry name" value="ParB_N"/>
</dbReference>
<organism evidence="4 5">
    <name type="scientific">Endobacterium cereale</name>
    <dbReference type="NCBI Taxonomy" id="2663029"/>
    <lineage>
        <taxon>Bacteria</taxon>
        <taxon>Pseudomonadati</taxon>
        <taxon>Pseudomonadota</taxon>
        <taxon>Alphaproteobacteria</taxon>
        <taxon>Hyphomicrobiales</taxon>
        <taxon>Rhizobiaceae</taxon>
        <taxon>Endobacterium</taxon>
    </lineage>
</organism>
<dbReference type="SUPFAM" id="SSF110849">
    <property type="entry name" value="ParB/Sulfiredoxin"/>
    <property type="match status" value="1"/>
</dbReference>
<dbReference type="PANTHER" id="PTHR33375">
    <property type="entry name" value="CHROMOSOME-PARTITIONING PROTEIN PARB-RELATED"/>
    <property type="match status" value="1"/>
</dbReference>
<gene>
    <name evidence="4" type="primary">repB</name>
    <name evidence="4" type="ORF">GAO09_12890</name>
</gene>
<dbReference type="InterPro" id="IPR037972">
    <property type="entry name" value="RepB_N"/>
</dbReference>